<feature type="transmembrane region" description="Helical" evidence="10">
    <location>
        <begin position="112"/>
        <end position="132"/>
    </location>
</feature>
<comment type="caution">
    <text evidence="12">The sequence shown here is derived from an EMBL/GenBank/DDBJ whole genome shotgun (WGS) entry which is preliminary data.</text>
</comment>
<feature type="transmembrane region" description="Helical" evidence="10">
    <location>
        <begin position="52"/>
        <end position="72"/>
    </location>
</feature>
<feature type="transmembrane region" description="Helical" evidence="10">
    <location>
        <begin position="320"/>
        <end position="339"/>
    </location>
</feature>
<evidence type="ECO:0000256" key="5">
    <source>
        <dbReference type="ARBA" id="ARBA00022989"/>
    </source>
</evidence>
<gene>
    <name evidence="12" type="ORF">ACFO5Q_15950</name>
</gene>
<keyword evidence="13" id="KW-1185">Reference proteome</keyword>
<feature type="transmembrane region" description="Helical" evidence="10">
    <location>
        <begin position="383"/>
        <end position="404"/>
    </location>
</feature>
<keyword evidence="9" id="KW-0739">Sodium transport</keyword>
<dbReference type="Proteomes" id="UP001595776">
    <property type="component" value="Unassembled WGS sequence"/>
</dbReference>
<evidence type="ECO:0000256" key="4">
    <source>
        <dbReference type="ARBA" id="ARBA00022692"/>
    </source>
</evidence>
<sequence length="421" mass="45955">MDPLVYLAIMWGGVFFAVYAARKTKLTPVLFFLFVGALLVNTGFLPKEIPPFIRGFAEMGIIVIMFAIGFEEKTDNFLGSMKRSWGIALFGAIGPFIVAYAVADYFWQDYHISLMCGLAMTATAVSLTMVSLKSEGLHTSRAATGIMTSAVLDDIASLALVAIMVPVATGDAPANLHEIAIVLGKAVLFFVGVLILGAWIFPHPLSGLAGRMPLLRHFGLRHLLVVLREHLTLVMLTLALVVGIIAHELGFHPAVGAYMAGLVLREEYFLLDPDGGNRFDRTKETVDDIAFSWIGPIFFVSLGTQIIFDFDMVFSLIPEILAMTIGLFVIQIASAGLAARYTGSFSWVESVMIGFGMLGRAELAFVVMDIAYIQHSILTTEAFFTLMATAFLLNITVPVSIALWKPYFTGEKVWGGKRKTS</sequence>
<proteinExistence type="predicted"/>
<keyword evidence="8 10" id="KW-0472">Membrane</keyword>
<protein>
    <submittedName>
        <fullName evidence="12">Cation:proton antiporter</fullName>
    </submittedName>
</protein>
<organism evidence="12 13">
    <name type="scientific">Kordiimonas lipolytica</name>
    <dbReference type="NCBI Taxonomy" id="1662421"/>
    <lineage>
        <taxon>Bacteria</taxon>
        <taxon>Pseudomonadati</taxon>
        <taxon>Pseudomonadota</taxon>
        <taxon>Alphaproteobacteria</taxon>
        <taxon>Kordiimonadales</taxon>
        <taxon>Kordiimonadaceae</taxon>
        <taxon>Kordiimonas</taxon>
    </lineage>
</organism>
<dbReference type="RefSeq" id="WP_082719799.1">
    <property type="nucleotide sequence ID" value="NZ_JBHSCR010000017.1"/>
</dbReference>
<evidence type="ECO:0000256" key="6">
    <source>
        <dbReference type="ARBA" id="ARBA00023053"/>
    </source>
</evidence>
<keyword evidence="3" id="KW-0050">Antiport</keyword>
<dbReference type="PANTHER" id="PTHR43562:SF3">
    <property type="entry name" value="SODIUM ION_PROTON EXCHANGER (EUROFUNG)"/>
    <property type="match status" value="1"/>
</dbReference>
<evidence type="ECO:0000256" key="10">
    <source>
        <dbReference type="SAM" id="Phobius"/>
    </source>
</evidence>
<dbReference type="Pfam" id="PF00999">
    <property type="entry name" value="Na_H_Exchanger"/>
    <property type="match status" value="1"/>
</dbReference>
<feature type="transmembrane region" description="Helical" evidence="10">
    <location>
        <begin position="6"/>
        <end position="22"/>
    </location>
</feature>
<feature type="domain" description="Cation/H+ exchanger transmembrane" evidence="11">
    <location>
        <begin position="15"/>
        <end position="395"/>
    </location>
</feature>
<feature type="transmembrane region" description="Helical" evidence="10">
    <location>
        <begin position="351"/>
        <end position="371"/>
    </location>
</feature>
<feature type="transmembrane region" description="Helical" evidence="10">
    <location>
        <begin position="144"/>
        <end position="167"/>
    </location>
</feature>
<feature type="transmembrane region" description="Helical" evidence="10">
    <location>
        <begin position="289"/>
        <end position="308"/>
    </location>
</feature>
<dbReference type="InterPro" id="IPR006153">
    <property type="entry name" value="Cation/H_exchanger_TM"/>
</dbReference>
<feature type="transmembrane region" description="Helical" evidence="10">
    <location>
        <begin position="84"/>
        <end position="106"/>
    </location>
</feature>
<evidence type="ECO:0000256" key="3">
    <source>
        <dbReference type="ARBA" id="ARBA00022449"/>
    </source>
</evidence>
<dbReference type="PANTHER" id="PTHR43562">
    <property type="entry name" value="NAPA-TYPE SODIUM/HYDROGEN ANTIPORTER"/>
    <property type="match status" value="1"/>
</dbReference>
<evidence type="ECO:0000256" key="2">
    <source>
        <dbReference type="ARBA" id="ARBA00022448"/>
    </source>
</evidence>
<name>A0ABV8UFD0_9PROT</name>
<evidence type="ECO:0000256" key="7">
    <source>
        <dbReference type="ARBA" id="ARBA00023065"/>
    </source>
</evidence>
<feature type="transmembrane region" description="Helical" evidence="10">
    <location>
        <begin position="29"/>
        <end position="46"/>
    </location>
</feature>
<keyword evidence="4 10" id="KW-0812">Transmembrane</keyword>
<dbReference type="Gene3D" id="1.20.1530.20">
    <property type="match status" value="1"/>
</dbReference>
<keyword evidence="2" id="KW-0813">Transport</keyword>
<dbReference type="EMBL" id="JBHSCR010000017">
    <property type="protein sequence ID" value="MFC4349345.1"/>
    <property type="molecule type" value="Genomic_DNA"/>
</dbReference>
<evidence type="ECO:0000256" key="9">
    <source>
        <dbReference type="ARBA" id="ARBA00023201"/>
    </source>
</evidence>
<evidence type="ECO:0000256" key="8">
    <source>
        <dbReference type="ARBA" id="ARBA00023136"/>
    </source>
</evidence>
<evidence type="ECO:0000313" key="12">
    <source>
        <dbReference type="EMBL" id="MFC4349345.1"/>
    </source>
</evidence>
<comment type="subcellular location">
    <subcellularLocation>
        <location evidence="1">Membrane</location>
        <topology evidence="1">Multi-pass membrane protein</topology>
    </subcellularLocation>
</comment>
<reference evidence="13" key="1">
    <citation type="journal article" date="2019" name="Int. J. Syst. Evol. Microbiol.">
        <title>The Global Catalogue of Microorganisms (GCM) 10K type strain sequencing project: providing services to taxonomists for standard genome sequencing and annotation.</title>
        <authorList>
            <consortium name="The Broad Institute Genomics Platform"/>
            <consortium name="The Broad Institute Genome Sequencing Center for Infectious Disease"/>
            <person name="Wu L."/>
            <person name="Ma J."/>
        </authorList>
    </citation>
    <scope>NUCLEOTIDE SEQUENCE [LARGE SCALE GENOMIC DNA]</scope>
    <source>
        <strain evidence="13">CGMCC 1.15304</strain>
    </source>
</reference>
<dbReference type="InterPro" id="IPR038770">
    <property type="entry name" value="Na+/solute_symporter_sf"/>
</dbReference>
<accession>A0ABV8UFD0</accession>
<keyword evidence="7" id="KW-0406">Ion transport</keyword>
<feature type="transmembrane region" description="Helical" evidence="10">
    <location>
        <begin position="222"/>
        <end position="246"/>
    </location>
</feature>
<evidence type="ECO:0000256" key="1">
    <source>
        <dbReference type="ARBA" id="ARBA00004141"/>
    </source>
</evidence>
<evidence type="ECO:0000259" key="11">
    <source>
        <dbReference type="Pfam" id="PF00999"/>
    </source>
</evidence>
<keyword evidence="5 10" id="KW-1133">Transmembrane helix</keyword>
<evidence type="ECO:0000313" key="13">
    <source>
        <dbReference type="Proteomes" id="UP001595776"/>
    </source>
</evidence>
<feature type="transmembrane region" description="Helical" evidence="10">
    <location>
        <begin position="179"/>
        <end position="201"/>
    </location>
</feature>
<keyword evidence="6" id="KW-0915">Sodium</keyword>